<keyword evidence="5" id="KW-1185">Reference proteome</keyword>
<evidence type="ECO:0000259" key="3">
    <source>
        <dbReference type="PROSITE" id="PS50175"/>
    </source>
</evidence>
<keyword evidence="1" id="KW-0175">Coiled coil</keyword>
<reference evidence="4 5" key="1">
    <citation type="submission" date="2022-05" db="EMBL/GenBank/DDBJ databases">
        <title>A multi-omics perspective on studying reproductive biology in Daphnia sinensis.</title>
        <authorList>
            <person name="Jia J."/>
        </authorList>
    </citation>
    <scope>NUCLEOTIDE SEQUENCE [LARGE SCALE GENOMIC DNA]</scope>
    <source>
        <strain evidence="4 5">WSL</strain>
    </source>
</reference>
<sequence>MAEAARSLGDDEIARAGSCNFIPSGNDIETWKRQRTSTRKQITTTCRQIDSLIISHGSRGSIMGLIDHLGLLSTTATRLHTDMLNAETDPTENERQDAIQLRYVQQIGETREAARQHLESRANEPPSEIRVIAARPVYSLAPSLIGERPEVARAAELAVAQQRVDEARMQADAARVAAEEAESDLQQFSIDDRENFSSAHYYNPTATQNVAEWLLRPRARFAQPPASNVEAPDDWIDLYCSGTLPPTASQRKFRSTVAVELDVSHGKSLEWFTWIDLFRALVHDTANTPGEKLAVLKRYLRGNCLDVIYGLGGGEPAYMEALTRLKQTCGRRDVMRAAHLQALDQLEIKQDPATFKRFAEKVRTHLFDLSRIGETSSADLIERVCQRLSLHDRLAKNEGRRGQIEHRSLNTFGSWLCNRASAYQNAYTLAAEQHGTSNTNGRFRQARTHQSSSRPSEEETPKKPSWAYCFKCGKEHRLADCEDFKAMAVGERVTFCMRHRLCFSCFGTKHSVGNCTTKRACRHQDCPYSHHPLLHDSSRVSTNKARSTTARMNRQRVALGMMRLKIQAADGTWQEANVFVDEGSDSTLMRSAFATSLKIQGTPQILEIDGAGGVVNQYKSRRIHFQLRTESYEIVTLESSTMKVVASPTPVTDWNRMKKEWAHLRDLPTGEVGGRVDLLIGTDHIHLLGVKETREGKDYEPIASRTRLGWIIRGVTNKHTTVTAVRACTISGHISLEDVAFEMRRFCDTENFCTEFRARYLSPDDDRALSIVKERIRKLDTGYEVPIIWREGEPNLQHRSTTIVC</sequence>
<dbReference type="EMBL" id="WJBH02000008">
    <property type="protein sequence ID" value="KAI9555047.1"/>
    <property type="molecule type" value="Genomic_DNA"/>
</dbReference>
<feature type="domain" description="Peptidase A2" evidence="3">
    <location>
        <begin position="576"/>
        <end position="656"/>
    </location>
</feature>
<protein>
    <recommendedName>
        <fullName evidence="3">Peptidase A2 domain-containing protein</fullName>
    </recommendedName>
</protein>
<dbReference type="PANTHER" id="PTHR46903:SF1">
    <property type="entry name" value="CCHC-TYPE DOMAIN-CONTAINING PROTEIN"/>
    <property type="match status" value="1"/>
</dbReference>
<dbReference type="InterPro" id="IPR001995">
    <property type="entry name" value="Peptidase_A2_cat"/>
</dbReference>
<evidence type="ECO:0000256" key="2">
    <source>
        <dbReference type="SAM" id="MobiDB-lite"/>
    </source>
</evidence>
<dbReference type="PANTHER" id="PTHR46903">
    <property type="entry name" value="C2H2-TYPE DOMAIN-CONTAINING PROTEIN"/>
    <property type="match status" value="1"/>
</dbReference>
<organism evidence="4 5">
    <name type="scientific">Daphnia sinensis</name>
    <dbReference type="NCBI Taxonomy" id="1820382"/>
    <lineage>
        <taxon>Eukaryota</taxon>
        <taxon>Metazoa</taxon>
        <taxon>Ecdysozoa</taxon>
        <taxon>Arthropoda</taxon>
        <taxon>Crustacea</taxon>
        <taxon>Branchiopoda</taxon>
        <taxon>Diplostraca</taxon>
        <taxon>Cladocera</taxon>
        <taxon>Anomopoda</taxon>
        <taxon>Daphniidae</taxon>
        <taxon>Daphnia</taxon>
        <taxon>Daphnia similis group</taxon>
    </lineage>
</organism>
<name>A0AAD5PQ51_9CRUS</name>
<evidence type="ECO:0000256" key="1">
    <source>
        <dbReference type="SAM" id="Coils"/>
    </source>
</evidence>
<accession>A0AAD5PQ51</accession>
<evidence type="ECO:0000313" key="4">
    <source>
        <dbReference type="EMBL" id="KAI9555047.1"/>
    </source>
</evidence>
<proteinExistence type="predicted"/>
<gene>
    <name evidence="4" type="ORF">GHT06_020346</name>
</gene>
<comment type="caution">
    <text evidence="4">The sequence shown here is derived from an EMBL/GenBank/DDBJ whole genome shotgun (WGS) entry which is preliminary data.</text>
</comment>
<dbReference type="PROSITE" id="PS50175">
    <property type="entry name" value="ASP_PROT_RETROV"/>
    <property type="match status" value="1"/>
</dbReference>
<feature type="region of interest" description="Disordered" evidence="2">
    <location>
        <begin position="435"/>
        <end position="463"/>
    </location>
</feature>
<dbReference type="Proteomes" id="UP000820818">
    <property type="component" value="Linkage Group LG8"/>
</dbReference>
<dbReference type="Pfam" id="PF03564">
    <property type="entry name" value="DUF1759"/>
    <property type="match status" value="1"/>
</dbReference>
<feature type="compositionally biased region" description="Polar residues" evidence="2">
    <location>
        <begin position="435"/>
        <end position="454"/>
    </location>
</feature>
<dbReference type="GO" id="GO:0004190">
    <property type="term" value="F:aspartic-type endopeptidase activity"/>
    <property type="evidence" value="ECO:0007669"/>
    <property type="project" value="InterPro"/>
</dbReference>
<evidence type="ECO:0000313" key="5">
    <source>
        <dbReference type="Proteomes" id="UP000820818"/>
    </source>
</evidence>
<dbReference type="AlphaFoldDB" id="A0AAD5PQ51"/>
<dbReference type="GO" id="GO:0006508">
    <property type="term" value="P:proteolysis"/>
    <property type="evidence" value="ECO:0007669"/>
    <property type="project" value="InterPro"/>
</dbReference>
<feature type="coiled-coil region" evidence="1">
    <location>
        <begin position="157"/>
        <end position="184"/>
    </location>
</feature>
<dbReference type="InterPro" id="IPR005312">
    <property type="entry name" value="DUF1759"/>
</dbReference>